<feature type="binding site" evidence="16">
    <location>
        <position position="630"/>
    </location>
    <ligand>
        <name>ATP</name>
        <dbReference type="ChEBI" id="CHEBI:30616"/>
    </ligand>
</feature>
<evidence type="ECO:0000256" key="16">
    <source>
        <dbReference type="PROSITE-ProRule" id="PRU10141"/>
    </source>
</evidence>
<evidence type="ECO:0000256" key="9">
    <source>
        <dbReference type="ARBA" id="ARBA00022741"/>
    </source>
</evidence>
<keyword evidence="4" id="KW-0433">Leucine-rich repeat</keyword>
<accession>A0A8X8A1P3</accession>
<reference evidence="20" key="1">
    <citation type="journal article" date="2020" name="bioRxiv">
        <title>Hybrid origin of Populus tomentosa Carr. identified through genome sequencing and phylogenomic analysis.</title>
        <authorList>
            <person name="An X."/>
            <person name="Gao K."/>
            <person name="Chen Z."/>
            <person name="Li J."/>
            <person name="Yang X."/>
            <person name="Yang X."/>
            <person name="Zhou J."/>
            <person name="Guo T."/>
            <person name="Zhao T."/>
            <person name="Huang S."/>
            <person name="Miao D."/>
            <person name="Khan W.U."/>
            <person name="Rao P."/>
            <person name="Ye M."/>
            <person name="Lei B."/>
            <person name="Liao W."/>
            <person name="Wang J."/>
            <person name="Ji L."/>
            <person name="Li Y."/>
            <person name="Guo B."/>
            <person name="Mustafa N.S."/>
            <person name="Li S."/>
            <person name="Yun Q."/>
            <person name="Keller S.R."/>
            <person name="Mao J."/>
            <person name="Zhang R."/>
            <person name="Strauss S.H."/>
        </authorList>
    </citation>
    <scope>NUCLEOTIDE SEQUENCE</scope>
    <source>
        <strain evidence="20">GM15</strain>
        <tissue evidence="20">Leaf</tissue>
    </source>
</reference>
<keyword evidence="10" id="KW-0418">Kinase</keyword>
<evidence type="ECO:0000256" key="12">
    <source>
        <dbReference type="ARBA" id="ARBA00022989"/>
    </source>
</evidence>
<evidence type="ECO:0000256" key="8">
    <source>
        <dbReference type="ARBA" id="ARBA00022737"/>
    </source>
</evidence>
<dbReference type="Pfam" id="PF00560">
    <property type="entry name" value="LRR_1"/>
    <property type="match status" value="4"/>
</dbReference>
<dbReference type="GO" id="GO:0004674">
    <property type="term" value="F:protein serine/threonine kinase activity"/>
    <property type="evidence" value="ECO:0007669"/>
    <property type="project" value="UniProtKB-KW"/>
</dbReference>
<feature type="domain" description="Protein kinase" evidence="19">
    <location>
        <begin position="602"/>
        <end position="875"/>
    </location>
</feature>
<keyword evidence="15" id="KW-0325">Glycoprotein</keyword>
<evidence type="ECO:0000259" key="19">
    <source>
        <dbReference type="PROSITE" id="PS50011"/>
    </source>
</evidence>
<dbReference type="PANTHER" id="PTHR45974:SF266">
    <property type="entry name" value="LEUCINE-RICH REPEAT RECEPTOR PROTEIN KINASE HPCA1"/>
    <property type="match status" value="1"/>
</dbReference>
<dbReference type="SMART" id="SM00220">
    <property type="entry name" value="S_TKc"/>
    <property type="match status" value="1"/>
</dbReference>
<dbReference type="PANTHER" id="PTHR45974">
    <property type="entry name" value="RECEPTOR-LIKE PROTEIN 55"/>
    <property type="match status" value="1"/>
</dbReference>
<dbReference type="InterPro" id="IPR001245">
    <property type="entry name" value="Ser-Thr/Tyr_kinase_cat_dom"/>
</dbReference>
<keyword evidence="14" id="KW-0675">Receptor</keyword>
<keyword evidence="7 18" id="KW-0732">Signal</keyword>
<evidence type="ECO:0000256" key="2">
    <source>
        <dbReference type="ARBA" id="ARBA00012513"/>
    </source>
</evidence>
<dbReference type="EC" id="2.7.11.1" evidence="2"/>
<evidence type="ECO:0000256" key="13">
    <source>
        <dbReference type="ARBA" id="ARBA00023136"/>
    </source>
</evidence>
<evidence type="ECO:0000256" key="7">
    <source>
        <dbReference type="ARBA" id="ARBA00022729"/>
    </source>
</evidence>
<dbReference type="EMBL" id="JAAWWB010000007">
    <property type="protein sequence ID" value="KAG6780074.1"/>
    <property type="molecule type" value="Genomic_DNA"/>
</dbReference>
<evidence type="ECO:0000256" key="17">
    <source>
        <dbReference type="SAM" id="Phobius"/>
    </source>
</evidence>
<dbReference type="InterPro" id="IPR008271">
    <property type="entry name" value="Ser/Thr_kinase_AS"/>
</dbReference>
<dbReference type="FunFam" id="3.80.10.10:FF:000542">
    <property type="entry name" value="Leucine-rich repeat protein kinase family protein"/>
    <property type="match status" value="1"/>
</dbReference>
<keyword evidence="21" id="KW-1185">Reference proteome</keyword>
<comment type="subcellular location">
    <subcellularLocation>
        <location evidence="1">Membrane</location>
        <topology evidence="1">Single-pass type I membrane protein</topology>
    </subcellularLocation>
</comment>
<dbReference type="PROSITE" id="PS51450">
    <property type="entry name" value="LRR"/>
    <property type="match status" value="1"/>
</dbReference>
<feature type="signal peptide" evidence="18">
    <location>
        <begin position="1"/>
        <end position="20"/>
    </location>
</feature>
<evidence type="ECO:0000313" key="20">
    <source>
        <dbReference type="EMBL" id="KAG6780074.1"/>
    </source>
</evidence>
<organism evidence="20 21">
    <name type="scientific">Populus tomentosa</name>
    <name type="common">Chinese white poplar</name>
    <dbReference type="NCBI Taxonomy" id="118781"/>
    <lineage>
        <taxon>Eukaryota</taxon>
        <taxon>Viridiplantae</taxon>
        <taxon>Streptophyta</taxon>
        <taxon>Embryophyta</taxon>
        <taxon>Tracheophyta</taxon>
        <taxon>Spermatophyta</taxon>
        <taxon>Magnoliopsida</taxon>
        <taxon>eudicotyledons</taxon>
        <taxon>Gunneridae</taxon>
        <taxon>Pentapetalae</taxon>
        <taxon>rosids</taxon>
        <taxon>fabids</taxon>
        <taxon>Malpighiales</taxon>
        <taxon>Salicaceae</taxon>
        <taxon>Saliceae</taxon>
        <taxon>Populus</taxon>
    </lineage>
</organism>
<name>A0A8X8A1P3_POPTO</name>
<dbReference type="GO" id="GO:0005524">
    <property type="term" value="F:ATP binding"/>
    <property type="evidence" value="ECO:0007669"/>
    <property type="project" value="UniProtKB-UniRule"/>
</dbReference>
<evidence type="ECO:0000313" key="21">
    <source>
        <dbReference type="Proteomes" id="UP000886885"/>
    </source>
</evidence>
<dbReference type="InterPro" id="IPR000719">
    <property type="entry name" value="Prot_kinase_dom"/>
</dbReference>
<evidence type="ECO:0000256" key="18">
    <source>
        <dbReference type="SAM" id="SignalP"/>
    </source>
</evidence>
<keyword evidence="13 17" id="KW-0472">Membrane</keyword>
<proteinExistence type="predicted"/>
<evidence type="ECO:0000256" key="3">
    <source>
        <dbReference type="ARBA" id="ARBA00022527"/>
    </source>
</evidence>
<keyword evidence="12 17" id="KW-1133">Transmembrane helix</keyword>
<dbReference type="PROSITE" id="PS00108">
    <property type="entry name" value="PROTEIN_KINASE_ST"/>
    <property type="match status" value="1"/>
</dbReference>
<protein>
    <recommendedName>
        <fullName evidence="2">non-specific serine/threonine protein kinase</fullName>
        <ecNumber evidence="2">2.7.11.1</ecNumber>
    </recommendedName>
</protein>
<keyword evidence="3" id="KW-0723">Serine/threonine-protein kinase</keyword>
<dbReference type="Pfam" id="PF07714">
    <property type="entry name" value="PK_Tyr_Ser-Thr"/>
    <property type="match status" value="1"/>
</dbReference>
<sequence>MGSGLPVFLLITCLQVLVIAAVTDSNDLSSLNSLKSNWKNTPPNWTGYDPCGGGWEGIGCTGSRITSIVLSGMGLSGTLTGDIGNFPELQTLDLSQNNGLTGILPSAIVNLKKLENLFLVDCNFNGPIPDEIGSLTQLVSLSLASNNFTGPIPPSIGKMSNLFLLDLTDNKLSGTIPVSDGTSPGLDLLLKARHFHLGKNQFTGGIPSNLFSSNMSLIHVLFDSNQLSGSFPSTLELVKTLEVIRLDRNSLTGPILFNFTSLPSLSELYLSNNNFSGSMPDLSGMNVLTYVIMERTQLQGPINATLFSPAQLQSIVLSNNQLNGTLDLGRNYGSQLLLIDLQNNSIGEFAQGTGYSKELLLLGNPFCQKMPSSEQCIVPQQPNSSYATPTENCVARSCNAQQLLSPNCNCANPITGILHFRSFSFSDFQNGSYYTLLQAAVMASFKSDQLPVDSISLSVPLKDAYDYLEVRLDVFPSGVYVFNRTGFSVITSQLNNVTFVKLPDAFGPFFFTLNTDNYFTGSNKSSNTGIIIGAAVGGSVLMLLLLMAGVYAFHQRKKADQAAQLMNPFASWDQNKANGAAPLIKGVLSFSFDELKKCTNNFSEDNALGSGGYGTVYKGTLPTGVLVAIKRAKQGSLQGSHEFKTEIELLSRVHHKNLVSLLGFCYQLGEQMLVYEYIKNGTLTDCISGKSGFKLSWTKRLGIAIDSARGIAYLHELANPPIIHRDIKSTNILLDDQLIAKVADFGLSKPLDNNEAHVSTGVKGTMGYLDPEYFMTGQLTEKSDVYSFGVVMLELVTARKPIENGSYVVREVKTAMGNQRTKDSSNLDAILDPALDPGKPLKGVEKFIDLAIRCVEELAANRPTMNEVVKELENIQQLAGFNGNAEMVSTSTTYSETTEGSFYHDYNKNAFFEYSGTFPHSEIEL</sequence>
<comment type="caution">
    <text evidence="20">The sequence shown here is derived from an EMBL/GenBank/DDBJ whole genome shotgun (WGS) entry which is preliminary data.</text>
</comment>
<keyword evidence="8" id="KW-0677">Repeat</keyword>
<dbReference type="FunFam" id="3.30.200.20:FF:000328">
    <property type="entry name" value="Leucine-rich repeat protein kinase family protein"/>
    <property type="match status" value="1"/>
</dbReference>
<evidence type="ECO:0000256" key="1">
    <source>
        <dbReference type="ARBA" id="ARBA00004479"/>
    </source>
</evidence>
<dbReference type="GO" id="GO:0016020">
    <property type="term" value="C:membrane"/>
    <property type="evidence" value="ECO:0007669"/>
    <property type="project" value="UniProtKB-SubCell"/>
</dbReference>
<feature type="chain" id="PRO_5036487618" description="non-specific serine/threonine protein kinase" evidence="18">
    <location>
        <begin position="21"/>
        <end position="925"/>
    </location>
</feature>
<dbReference type="PROSITE" id="PS50011">
    <property type="entry name" value="PROTEIN_KINASE_DOM"/>
    <property type="match status" value="1"/>
</dbReference>
<dbReference type="AlphaFoldDB" id="A0A8X8A1P3"/>
<evidence type="ECO:0000256" key="14">
    <source>
        <dbReference type="ARBA" id="ARBA00023170"/>
    </source>
</evidence>
<dbReference type="InterPro" id="IPR017441">
    <property type="entry name" value="Protein_kinase_ATP_BS"/>
</dbReference>
<evidence type="ECO:0000256" key="4">
    <source>
        <dbReference type="ARBA" id="ARBA00022614"/>
    </source>
</evidence>
<evidence type="ECO:0000256" key="6">
    <source>
        <dbReference type="ARBA" id="ARBA00022692"/>
    </source>
</evidence>
<evidence type="ECO:0000256" key="10">
    <source>
        <dbReference type="ARBA" id="ARBA00022777"/>
    </source>
</evidence>
<dbReference type="CDD" id="cd14066">
    <property type="entry name" value="STKc_IRAK"/>
    <property type="match status" value="1"/>
</dbReference>
<dbReference type="InterPro" id="IPR001611">
    <property type="entry name" value="Leu-rich_rpt"/>
</dbReference>
<keyword evidence="5" id="KW-0808">Transferase</keyword>
<keyword evidence="9 16" id="KW-0547">Nucleotide-binding</keyword>
<dbReference type="Proteomes" id="UP000886885">
    <property type="component" value="Chromosome 4A"/>
</dbReference>
<dbReference type="OrthoDB" id="829536at2759"/>
<evidence type="ECO:0000256" key="11">
    <source>
        <dbReference type="ARBA" id="ARBA00022840"/>
    </source>
</evidence>
<feature type="transmembrane region" description="Helical" evidence="17">
    <location>
        <begin position="530"/>
        <end position="553"/>
    </location>
</feature>
<dbReference type="FunFam" id="3.80.10.10:FF:000363">
    <property type="entry name" value="Leucine-rich repeat family protein"/>
    <property type="match status" value="1"/>
</dbReference>
<evidence type="ECO:0000256" key="5">
    <source>
        <dbReference type="ARBA" id="ARBA00022679"/>
    </source>
</evidence>
<keyword evidence="11 16" id="KW-0067">ATP-binding</keyword>
<evidence type="ECO:0000256" key="15">
    <source>
        <dbReference type="ARBA" id="ARBA00023180"/>
    </source>
</evidence>
<dbReference type="FunFam" id="1.10.510.10:FF:000453">
    <property type="entry name" value="LRR receptor-like serine/threonine-protein kinase HSL2"/>
    <property type="match status" value="1"/>
</dbReference>
<keyword evidence="6 17" id="KW-0812">Transmembrane</keyword>
<gene>
    <name evidence="20" type="ORF">POTOM_016484</name>
</gene>
<dbReference type="PROSITE" id="PS00107">
    <property type="entry name" value="PROTEIN_KINASE_ATP"/>
    <property type="match status" value="1"/>
</dbReference>